<comment type="subcellular location">
    <subcellularLocation>
        <location evidence="2">Cell membrane</location>
        <topology evidence="2">Single-pass type II membrane protein</topology>
    </subcellularLocation>
</comment>
<feature type="domain" description="Peptidase M28" evidence="13">
    <location>
        <begin position="537"/>
        <end position="745"/>
    </location>
</feature>
<evidence type="ECO:0000256" key="2">
    <source>
        <dbReference type="ARBA" id="ARBA00004401"/>
    </source>
</evidence>
<dbReference type="GO" id="GO:0004180">
    <property type="term" value="F:carboxypeptidase activity"/>
    <property type="evidence" value="ECO:0007669"/>
    <property type="project" value="TreeGrafter"/>
</dbReference>
<dbReference type="GO" id="GO:0046872">
    <property type="term" value="F:metal ion binding"/>
    <property type="evidence" value="ECO:0007669"/>
    <property type="project" value="UniProtKB-KW"/>
</dbReference>
<evidence type="ECO:0000256" key="3">
    <source>
        <dbReference type="ARBA" id="ARBA00005634"/>
    </source>
</evidence>
<keyword evidence="6" id="KW-0378">Hydrolase</keyword>
<dbReference type="GO" id="GO:0008237">
    <property type="term" value="F:metallopeptidase activity"/>
    <property type="evidence" value="ECO:0007669"/>
    <property type="project" value="UniProtKB-KW"/>
</dbReference>
<keyword evidence="9" id="KW-0325">Glycoprotein</keyword>
<dbReference type="InterPro" id="IPR007365">
    <property type="entry name" value="TFR-like_dimer_dom"/>
</dbReference>
<keyword evidence="10" id="KW-1133">Transmembrane helix</keyword>
<dbReference type="Gene3D" id="3.50.30.30">
    <property type="match status" value="1"/>
</dbReference>
<evidence type="ECO:0000256" key="10">
    <source>
        <dbReference type="SAM" id="Phobius"/>
    </source>
</evidence>
<keyword evidence="15" id="KW-1185">Reference proteome</keyword>
<evidence type="ECO:0000256" key="6">
    <source>
        <dbReference type="ARBA" id="ARBA00022801"/>
    </source>
</evidence>
<dbReference type="Pfam" id="PF04253">
    <property type="entry name" value="TFR_dimer"/>
    <property type="match status" value="1"/>
</dbReference>
<evidence type="ECO:0000313" key="14">
    <source>
        <dbReference type="EMBL" id="KAA8592604.1"/>
    </source>
</evidence>
<accession>A0A5J5DGV7</accession>
<dbReference type="CDD" id="cd02121">
    <property type="entry name" value="PA_GCPII_like"/>
    <property type="match status" value="1"/>
</dbReference>
<comment type="cofactor">
    <cofactor evidence="1">
        <name>Zn(2+)</name>
        <dbReference type="ChEBI" id="CHEBI:29105"/>
    </cofactor>
</comment>
<evidence type="ECO:0000256" key="5">
    <source>
        <dbReference type="ARBA" id="ARBA00022723"/>
    </source>
</evidence>
<evidence type="ECO:0000256" key="8">
    <source>
        <dbReference type="ARBA" id="ARBA00023049"/>
    </source>
</evidence>
<dbReference type="FunFam" id="3.40.630.10:FF:000089">
    <property type="entry name" value="N-acetylated alpha-linked acidic dipeptidase like 1"/>
    <property type="match status" value="1"/>
</dbReference>
<dbReference type="InterPro" id="IPR003137">
    <property type="entry name" value="PA_domain"/>
</dbReference>
<feature type="transmembrane region" description="Helical" evidence="10">
    <location>
        <begin position="191"/>
        <end position="213"/>
    </location>
</feature>
<proteinExistence type="inferred from homology"/>
<dbReference type="SUPFAM" id="SSF52025">
    <property type="entry name" value="PA domain"/>
    <property type="match status" value="1"/>
</dbReference>
<keyword evidence="8" id="KW-0482">Metalloprotease</keyword>
<protein>
    <recommendedName>
        <fullName evidence="16">Peptidase M28 domain-containing protein</fullName>
    </recommendedName>
</protein>
<dbReference type="InterPro" id="IPR039373">
    <property type="entry name" value="Peptidase_M28B"/>
</dbReference>
<dbReference type="PANTHER" id="PTHR10404">
    <property type="entry name" value="N-ACETYLATED-ALPHA-LINKED ACIDIC DIPEPTIDASE"/>
    <property type="match status" value="1"/>
</dbReference>
<feature type="domain" description="Transferrin receptor-like dimerisation" evidence="12">
    <location>
        <begin position="806"/>
        <end position="921"/>
    </location>
</feature>
<dbReference type="PANTHER" id="PTHR10404:SF50">
    <property type="entry name" value="AMINOPEPTIDASE NAALADL1"/>
    <property type="match status" value="1"/>
</dbReference>
<dbReference type="GO" id="GO:0005886">
    <property type="term" value="C:plasma membrane"/>
    <property type="evidence" value="ECO:0007669"/>
    <property type="project" value="UniProtKB-SubCell"/>
</dbReference>
<evidence type="ECO:0000259" key="12">
    <source>
        <dbReference type="Pfam" id="PF04253"/>
    </source>
</evidence>
<dbReference type="CDD" id="cd08022">
    <property type="entry name" value="M28_PSMA_like"/>
    <property type="match status" value="1"/>
</dbReference>
<keyword evidence="5" id="KW-0479">Metal-binding</keyword>
<sequence length="925" mass="102102">MVPFSEGVVICLQVTLLTEPDLPTSDLHSDQWEALLQRPSIHDGPHIQLITGVPFLHNRLHSSTIQYKCTDTTWCGDGVRGAEGVYLHGLKTFPQEEVVLGERERKEEMGKEPHIGYLHLLGMENNDAGVFVHIQLDTNNASEVEGSQVGVDGQIIVEEGNGFRKSHAVPGEWLTVGGYGDILGKRMIKQVLIGILCGAAVLTAGILIGHYGVTKSSAPSWAKDVAKDVDESLIERFLSEVDNIQIQENLRELTKVPHMATTAGDEQTVQLMLKKWQDPETGLDQAWREEYMVYLSFPDPKKPNKVTVVSPSDTVLYTARRKEKTYTSDQDDPEVVQPYAAYSPAGHPKGKLVYANQGKPSDYQLLNNTVDLRGTIAITRYGGAGRGAKAINAAPYGVIGVLVYTDPLDINDGLMSDINETYPHSWYMPPSGVERGSFNDKFGDMLTPYLAAKEETYRIPVENITGIPPIPIQPIGFEDAYALICKLGGEAAPEQWQGAFNCTYNFGGPGFQNSSAFSNSDVKLDIFNYEEKKNSSNVMGVIKGIVEPDRYVIYGNHRDSWVYGAIDPSSGTSVMLELTRILGKMVKQGKWRPRRSIIFGSWGAEEFGLIGSAEYTEQYLTKLSHRTVAYINVDIAVFANATLRASGMPSLQSVIFKAAKQVDAPGLDSTSVYDNWIQYSNRTSQAYGIIPNVGYLSGAGSDYAAFVHYLGITSMDISYTYDRSKTNARIYPAYHTAYDNFEYASKFIDPGFISHQAIARTAGNVLIRLADSLLVPLNCSDYAETLEDYLNTAVTLYQHQLQERNISMEPLKRAVASFRSAATHLDQVIRSSDLANETPLTVRRINDQLMLLDRAFLDPLAFPDKYAYRHVIWASSSAGKPTFPGLADAFANAESQSSAWDKVHYHLSVLSQAIEGAAHTLGDVI</sequence>
<dbReference type="Pfam" id="PF04389">
    <property type="entry name" value="Peptidase_M28"/>
    <property type="match status" value="1"/>
</dbReference>
<dbReference type="SUPFAM" id="SSF53187">
    <property type="entry name" value="Zn-dependent exopeptidases"/>
    <property type="match status" value="1"/>
</dbReference>
<gene>
    <name evidence="14" type="ORF">FQN60_018059</name>
</gene>
<keyword evidence="10" id="KW-0812">Transmembrane</keyword>
<evidence type="ECO:0000313" key="15">
    <source>
        <dbReference type="Proteomes" id="UP000327493"/>
    </source>
</evidence>
<evidence type="ECO:0000256" key="7">
    <source>
        <dbReference type="ARBA" id="ARBA00022833"/>
    </source>
</evidence>
<keyword evidence="4" id="KW-0645">Protease</keyword>
<keyword evidence="7" id="KW-0862">Zinc</keyword>
<feature type="domain" description="PA" evidence="11">
    <location>
        <begin position="349"/>
        <end position="437"/>
    </location>
</feature>
<organism evidence="14 15">
    <name type="scientific">Etheostoma spectabile</name>
    <name type="common">orangethroat darter</name>
    <dbReference type="NCBI Taxonomy" id="54343"/>
    <lineage>
        <taxon>Eukaryota</taxon>
        <taxon>Metazoa</taxon>
        <taxon>Chordata</taxon>
        <taxon>Craniata</taxon>
        <taxon>Vertebrata</taxon>
        <taxon>Euteleostomi</taxon>
        <taxon>Actinopterygii</taxon>
        <taxon>Neopterygii</taxon>
        <taxon>Teleostei</taxon>
        <taxon>Neoteleostei</taxon>
        <taxon>Acanthomorphata</taxon>
        <taxon>Eupercaria</taxon>
        <taxon>Perciformes</taxon>
        <taxon>Percoidei</taxon>
        <taxon>Percidae</taxon>
        <taxon>Etheostomatinae</taxon>
        <taxon>Etheostoma</taxon>
    </lineage>
</organism>
<dbReference type="FunFam" id="1.20.930.40:FF:000001">
    <property type="entry name" value="N-acetylated-alpha-linked acidic dipeptidase 2"/>
    <property type="match status" value="1"/>
</dbReference>
<evidence type="ECO:0008006" key="16">
    <source>
        <dbReference type="Google" id="ProtNLM"/>
    </source>
</evidence>
<keyword evidence="10" id="KW-0472">Membrane</keyword>
<dbReference type="Gene3D" id="3.40.630.10">
    <property type="entry name" value="Zn peptidases"/>
    <property type="match status" value="1"/>
</dbReference>
<dbReference type="Gene3D" id="1.20.930.40">
    <property type="entry name" value="Transferrin receptor-like, dimerisation domain"/>
    <property type="match status" value="1"/>
</dbReference>
<name>A0A5J5DGV7_9PERO</name>
<evidence type="ECO:0000259" key="13">
    <source>
        <dbReference type="Pfam" id="PF04389"/>
    </source>
</evidence>
<evidence type="ECO:0000256" key="1">
    <source>
        <dbReference type="ARBA" id="ARBA00001947"/>
    </source>
</evidence>
<comment type="caution">
    <text evidence="14">The sequence shown here is derived from an EMBL/GenBank/DDBJ whole genome shotgun (WGS) entry which is preliminary data.</text>
</comment>
<dbReference type="FunFam" id="3.50.30.30:FF:000021">
    <property type="entry name" value="N-acetylated alpha-linked acidic dipeptidase-like 1"/>
    <property type="match status" value="1"/>
</dbReference>
<evidence type="ECO:0000256" key="9">
    <source>
        <dbReference type="ARBA" id="ARBA00023180"/>
    </source>
</evidence>
<dbReference type="Proteomes" id="UP000327493">
    <property type="component" value="Chromosome 5"/>
</dbReference>
<dbReference type="EMBL" id="VOFY01000005">
    <property type="protein sequence ID" value="KAA8592604.1"/>
    <property type="molecule type" value="Genomic_DNA"/>
</dbReference>
<dbReference type="InterPro" id="IPR036757">
    <property type="entry name" value="TFR-like_dimer_dom_sf"/>
</dbReference>
<evidence type="ECO:0000259" key="11">
    <source>
        <dbReference type="Pfam" id="PF02225"/>
    </source>
</evidence>
<dbReference type="InterPro" id="IPR046450">
    <property type="entry name" value="PA_dom_sf"/>
</dbReference>
<reference evidence="14 15" key="1">
    <citation type="submission" date="2019-08" db="EMBL/GenBank/DDBJ databases">
        <title>A chromosome-level genome assembly, high-density linkage maps, and genome scans reveal the genomic architecture of hybrid incompatibilities underlying speciation via character displacement in darters (Percidae: Etheostominae).</title>
        <authorList>
            <person name="Moran R.L."/>
            <person name="Catchen J.M."/>
            <person name="Fuller R.C."/>
        </authorList>
    </citation>
    <scope>NUCLEOTIDE SEQUENCE [LARGE SCALE GENOMIC DNA]</scope>
    <source>
        <strain evidence="14">EspeVRDwgs_2016</strain>
        <tissue evidence="14">Muscle</tissue>
    </source>
</reference>
<comment type="similarity">
    <text evidence="3">Belongs to the peptidase M28 family. M28B subfamily.</text>
</comment>
<evidence type="ECO:0000256" key="4">
    <source>
        <dbReference type="ARBA" id="ARBA00022670"/>
    </source>
</evidence>
<dbReference type="SUPFAM" id="SSF47672">
    <property type="entry name" value="Transferrin receptor-like dimerisation domain"/>
    <property type="match status" value="1"/>
</dbReference>
<dbReference type="AlphaFoldDB" id="A0A5J5DGV7"/>
<dbReference type="InterPro" id="IPR007484">
    <property type="entry name" value="Peptidase_M28"/>
</dbReference>
<dbReference type="Pfam" id="PF02225">
    <property type="entry name" value="PA"/>
    <property type="match status" value="1"/>
</dbReference>
<dbReference type="GO" id="GO:0006508">
    <property type="term" value="P:proteolysis"/>
    <property type="evidence" value="ECO:0007669"/>
    <property type="project" value="UniProtKB-KW"/>
</dbReference>